<feature type="region of interest" description="Disordered" evidence="1">
    <location>
        <begin position="247"/>
        <end position="299"/>
    </location>
</feature>
<feature type="compositionally biased region" description="Low complexity" evidence="1">
    <location>
        <begin position="170"/>
        <end position="187"/>
    </location>
</feature>
<name>A0A087D734_9BIFI</name>
<dbReference type="RefSeq" id="WP_033518560.1">
    <property type="nucleotide sequence ID" value="NZ_CAUPKV010000015.1"/>
</dbReference>
<dbReference type="EMBL" id="JGZO01000023">
    <property type="protein sequence ID" value="KFI91334.1"/>
    <property type="molecule type" value="Genomic_DNA"/>
</dbReference>
<feature type="compositionally biased region" description="Basic and acidic residues" evidence="1">
    <location>
        <begin position="84"/>
        <end position="95"/>
    </location>
</feature>
<organism evidence="3 4">
    <name type="scientific">Bifidobacterium scardovii</name>
    <dbReference type="NCBI Taxonomy" id="158787"/>
    <lineage>
        <taxon>Bacteria</taxon>
        <taxon>Bacillati</taxon>
        <taxon>Actinomycetota</taxon>
        <taxon>Actinomycetes</taxon>
        <taxon>Bifidobacteriales</taxon>
        <taxon>Bifidobacteriaceae</taxon>
        <taxon>Bifidobacterium</taxon>
    </lineage>
</organism>
<protein>
    <recommendedName>
        <fullName evidence="5">Ethanolamine utilization protein EutL</fullName>
    </recommendedName>
</protein>
<keyword evidence="2" id="KW-1133">Transmembrane helix</keyword>
<evidence type="ECO:0000256" key="1">
    <source>
        <dbReference type="SAM" id="MobiDB-lite"/>
    </source>
</evidence>
<feature type="region of interest" description="Disordered" evidence="1">
    <location>
        <begin position="170"/>
        <end position="191"/>
    </location>
</feature>
<evidence type="ECO:0008006" key="5">
    <source>
        <dbReference type="Google" id="ProtNLM"/>
    </source>
</evidence>
<dbReference type="GeneID" id="85165365"/>
<feature type="region of interest" description="Disordered" evidence="1">
    <location>
        <begin position="1"/>
        <end position="147"/>
    </location>
</feature>
<reference evidence="3 4" key="1">
    <citation type="submission" date="2014-03" db="EMBL/GenBank/DDBJ databases">
        <title>Genomics of Bifidobacteria.</title>
        <authorList>
            <person name="Ventura M."/>
            <person name="Milani C."/>
            <person name="Lugli G.A."/>
        </authorList>
    </citation>
    <scope>NUCLEOTIDE SEQUENCE [LARGE SCALE GENOMIC DNA]</scope>
    <source>
        <strain evidence="3 4">LMG 21589</strain>
    </source>
</reference>
<dbReference type="STRING" id="158787.BSCA_2023"/>
<dbReference type="Proteomes" id="UP000029033">
    <property type="component" value="Unassembled WGS sequence"/>
</dbReference>
<feature type="transmembrane region" description="Helical" evidence="2">
    <location>
        <begin position="210"/>
        <end position="235"/>
    </location>
</feature>
<keyword evidence="2" id="KW-0812">Transmembrane</keyword>
<evidence type="ECO:0000256" key="2">
    <source>
        <dbReference type="SAM" id="Phobius"/>
    </source>
</evidence>
<evidence type="ECO:0000313" key="3">
    <source>
        <dbReference type="EMBL" id="KFI91334.1"/>
    </source>
</evidence>
<feature type="compositionally biased region" description="Polar residues" evidence="1">
    <location>
        <begin position="34"/>
        <end position="47"/>
    </location>
</feature>
<feature type="compositionally biased region" description="Low complexity" evidence="1">
    <location>
        <begin position="261"/>
        <end position="299"/>
    </location>
</feature>
<evidence type="ECO:0000313" key="4">
    <source>
        <dbReference type="Proteomes" id="UP000029033"/>
    </source>
</evidence>
<dbReference type="AlphaFoldDB" id="A0A087D734"/>
<feature type="compositionally biased region" description="Polar residues" evidence="1">
    <location>
        <begin position="1"/>
        <end position="27"/>
    </location>
</feature>
<gene>
    <name evidence="3" type="ORF">BSCA_2023</name>
</gene>
<feature type="compositionally biased region" description="Polar residues" evidence="1">
    <location>
        <begin position="96"/>
        <end position="124"/>
    </location>
</feature>
<keyword evidence="4" id="KW-1185">Reference proteome</keyword>
<comment type="caution">
    <text evidence="3">The sequence shown here is derived from an EMBL/GenBank/DDBJ whole genome shotgun (WGS) entry which is preliminary data.</text>
</comment>
<sequence>MTNDNTNPDTVPGTSATDSGQPSTPDTAQRDPDNAQTATVSGTDNGSAGNGAPTDAGSSSGTGAGNAQDSAAPGGANRPAWDWQRADSPDSDTRQDTIPQSAAGSDAPTTGSQPGQRPAQTTGQPGYAAQPGFQGYGQPGYGQPNGVTQPGYAPGYMAGYAAQPNYSGPQAYGAQPAWPQPAPNAGASGQTGTLGRIGAQSLGQLTKKTWAILVGVALVCGLVGGAIGAAGFSALDGDSRYRVQQMQMPGGMGESNGNGMGEPPSGNGQSGNSGSNGSADSGTGSSSYSDGSTSDLIES</sequence>
<keyword evidence="2" id="KW-0472">Membrane</keyword>
<feature type="compositionally biased region" description="Low complexity" evidence="1">
    <location>
        <begin position="51"/>
        <end position="61"/>
    </location>
</feature>
<proteinExistence type="predicted"/>
<accession>A0A087D734</accession>
<feature type="compositionally biased region" description="Gly residues" evidence="1">
    <location>
        <begin position="250"/>
        <end position="260"/>
    </location>
</feature>